<protein>
    <submittedName>
        <fullName evidence="1">Uncharacterized protein</fullName>
    </submittedName>
</protein>
<keyword evidence="2" id="KW-1185">Reference proteome</keyword>
<reference evidence="1" key="1">
    <citation type="submission" date="2023-07" db="EMBL/GenBank/DDBJ databases">
        <title>draft genome sequence of fig (Ficus carica).</title>
        <authorList>
            <person name="Takahashi T."/>
            <person name="Nishimura K."/>
        </authorList>
    </citation>
    <scope>NUCLEOTIDE SEQUENCE</scope>
</reference>
<evidence type="ECO:0000313" key="2">
    <source>
        <dbReference type="Proteomes" id="UP001187192"/>
    </source>
</evidence>
<dbReference type="PANTHER" id="PTHR37181:SF1">
    <property type="entry name" value="F6A14.6 PROTEIN"/>
    <property type="match status" value="1"/>
</dbReference>
<accession>A0AA88J120</accession>
<proteinExistence type="predicted"/>
<dbReference type="Proteomes" id="UP001187192">
    <property type="component" value="Unassembled WGS sequence"/>
</dbReference>
<sequence length="392" mass="43617">MTLLELITKAVASTQTLATPPDYPVVLDPYSVFPTLNPKGIEPNALTLPIPVTGWQISQPDSELIDLCKNFFVELGEKLKNTNSFRKGEFLRILDKFLENTREKIGIPIGVASGDGYTRVLVEKVGFFMGKEVSALVLEACVTFEIWELVETLIVNGFVGNSCYPNLVRRLVSKERSDLLSHCVKHASDLGLLELHLILKYFLSSQRHANLINVRKEWEAQALLAIDKATDKNFSRKKAAVAKEASVLLMLSHDGFSSSELCLHYLLASANLDEVVLSSAISKLNGKEMMSLIQYLGKWLKKYERFPQAVPCPKASSTLGLKACDWVPKLEDLVKYLGIVLDENFSTLVLHPEFHEELRSIEKIVSSSALEARFSCSVACVAEKLKIEVQGS</sequence>
<comment type="caution">
    <text evidence="1">The sequence shown here is derived from an EMBL/GenBank/DDBJ whole genome shotgun (WGS) entry which is preliminary data.</text>
</comment>
<dbReference type="EMBL" id="BTGU01000094">
    <property type="protein sequence ID" value="GMN60049.1"/>
    <property type="molecule type" value="Genomic_DNA"/>
</dbReference>
<name>A0AA88J120_FICCA</name>
<organism evidence="1 2">
    <name type="scientific">Ficus carica</name>
    <name type="common">Common fig</name>
    <dbReference type="NCBI Taxonomy" id="3494"/>
    <lineage>
        <taxon>Eukaryota</taxon>
        <taxon>Viridiplantae</taxon>
        <taxon>Streptophyta</taxon>
        <taxon>Embryophyta</taxon>
        <taxon>Tracheophyta</taxon>
        <taxon>Spermatophyta</taxon>
        <taxon>Magnoliopsida</taxon>
        <taxon>eudicotyledons</taxon>
        <taxon>Gunneridae</taxon>
        <taxon>Pentapetalae</taxon>
        <taxon>rosids</taxon>
        <taxon>fabids</taxon>
        <taxon>Rosales</taxon>
        <taxon>Moraceae</taxon>
        <taxon>Ficeae</taxon>
        <taxon>Ficus</taxon>
    </lineage>
</organism>
<gene>
    <name evidence="1" type="ORF">TIFTF001_029129</name>
</gene>
<dbReference type="PANTHER" id="PTHR37181">
    <property type="entry name" value="F6A14.6 PROTEIN"/>
    <property type="match status" value="1"/>
</dbReference>
<evidence type="ECO:0000313" key="1">
    <source>
        <dbReference type="EMBL" id="GMN60049.1"/>
    </source>
</evidence>
<dbReference type="AlphaFoldDB" id="A0AA88J120"/>